<dbReference type="SUPFAM" id="SSF63829">
    <property type="entry name" value="Calcium-dependent phosphotriesterase"/>
    <property type="match status" value="1"/>
</dbReference>
<comment type="caution">
    <text evidence="1">The sequence shown here is derived from an EMBL/GenBank/DDBJ whole genome shotgun (WGS) entry which is preliminary data.</text>
</comment>
<accession>A0A8S3SF28</accession>
<gene>
    <name evidence="1" type="ORF">MEDL_33048</name>
</gene>
<dbReference type="Proteomes" id="UP000683360">
    <property type="component" value="Unassembled WGS sequence"/>
</dbReference>
<keyword evidence="2" id="KW-1185">Reference proteome</keyword>
<dbReference type="AlphaFoldDB" id="A0A8S3SF28"/>
<organism evidence="1 2">
    <name type="scientific">Mytilus edulis</name>
    <name type="common">Blue mussel</name>
    <dbReference type="NCBI Taxonomy" id="6550"/>
    <lineage>
        <taxon>Eukaryota</taxon>
        <taxon>Metazoa</taxon>
        <taxon>Spiralia</taxon>
        <taxon>Lophotrochozoa</taxon>
        <taxon>Mollusca</taxon>
        <taxon>Bivalvia</taxon>
        <taxon>Autobranchia</taxon>
        <taxon>Pteriomorphia</taxon>
        <taxon>Mytilida</taxon>
        <taxon>Mytiloidea</taxon>
        <taxon>Mytilidae</taxon>
        <taxon>Mytilinae</taxon>
        <taxon>Mytilus</taxon>
    </lineage>
</organism>
<proteinExistence type="predicted"/>
<reference evidence="1" key="1">
    <citation type="submission" date="2021-03" db="EMBL/GenBank/DDBJ databases">
        <authorList>
            <person name="Bekaert M."/>
        </authorList>
    </citation>
    <scope>NUCLEOTIDE SEQUENCE</scope>
</reference>
<sequence>MNAQYEWLNELKMELDEYKSQIAVIDDNIVAITVPCKSRIDIVNFMTNVITTIKCTANMTGAIAFIHSNLYIACVGHILTMNLQGECLGSVSLPDIRFLHPVGQNKMYCVSFYKISYLDIPQMGQHQLSEFPFHPVCLTSDDCGNIYFILNGAVWKAAHDGTDYKVVLTQDQILKSKKRIFFDISNNLLLVQTSNTLIKIYRKV</sequence>
<name>A0A8S3SF28_MYTED</name>
<dbReference type="OrthoDB" id="10438907at2759"/>
<evidence type="ECO:0000313" key="1">
    <source>
        <dbReference type="EMBL" id="CAG2219509.1"/>
    </source>
</evidence>
<protein>
    <submittedName>
        <fullName evidence="1">Uncharacterized protein</fullName>
    </submittedName>
</protein>
<dbReference type="EMBL" id="CAJPWZ010001631">
    <property type="protein sequence ID" value="CAG2219509.1"/>
    <property type="molecule type" value="Genomic_DNA"/>
</dbReference>
<evidence type="ECO:0000313" key="2">
    <source>
        <dbReference type="Proteomes" id="UP000683360"/>
    </source>
</evidence>